<dbReference type="GO" id="GO:0015937">
    <property type="term" value="P:coenzyme A biosynthetic process"/>
    <property type="evidence" value="ECO:0007669"/>
    <property type="project" value="UniProtKB-ARBA"/>
</dbReference>
<evidence type="ECO:0000313" key="2">
    <source>
        <dbReference type="EMBL" id="RIJ07178.1"/>
    </source>
</evidence>
<comment type="caution">
    <text evidence="2">The sequence shown here is derived from an EMBL/GenBank/DDBJ whole genome shotgun (WGS) entry which is preliminary data.</text>
</comment>
<feature type="non-terminal residue" evidence="2">
    <location>
        <position position="1"/>
    </location>
</feature>
<evidence type="ECO:0000313" key="3">
    <source>
        <dbReference type="Proteomes" id="UP000265361"/>
    </source>
</evidence>
<dbReference type="InterPro" id="IPR035929">
    <property type="entry name" value="CoaB-like_sf"/>
</dbReference>
<name>A0A399PLJ4_9MICO</name>
<dbReference type="AlphaFoldDB" id="A0A399PLJ4"/>
<dbReference type="Pfam" id="PF04127">
    <property type="entry name" value="DFP"/>
    <property type="match status" value="1"/>
</dbReference>
<reference evidence="2 3" key="1">
    <citation type="submission" date="2018-08" db="EMBL/GenBank/DDBJ databases">
        <title>Genome Sequence of Clavibacter michiganensis Subspecies type strains, and the Atypical Peach-Colored Strains Isolated from Tomato.</title>
        <authorList>
            <person name="Osdaghi E."/>
            <person name="Portier P."/>
            <person name="Briand M."/>
            <person name="Jacques M.-A."/>
        </authorList>
    </citation>
    <scope>NUCLEOTIDE SEQUENCE [LARGE SCALE GENOMIC DNA]</scope>
    <source>
        <strain evidence="2 3">CFBP 7577</strain>
    </source>
</reference>
<feature type="domain" description="DNA/pantothenate metabolism flavoprotein C-terminal" evidence="1">
    <location>
        <begin position="1"/>
        <end position="215"/>
    </location>
</feature>
<organism evidence="2 3">
    <name type="scientific">Clavibacter nebraskensis</name>
    <dbReference type="NCBI Taxonomy" id="31963"/>
    <lineage>
        <taxon>Bacteria</taxon>
        <taxon>Bacillati</taxon>
        <taxon>Actinomycetota</taxon>
        <taxon>Actinomycetes</taxon>
        <taxon>Micrococcales</taxon>
        <taxon>Microbacteriaceae</taxon>
        <taxon>Clavibacter</taxon>
    </lineage>
</organism>
<dbReference type="Proteomes" id="UP000265361">
    <property type="component" value="Unassembled WGS sequence"/>
</dbReference>
<proteinExistence type="predicted"/>
<dbReference type="Gene3D" id="3.40.50.10300">
    <property type="entry name" value="CoaB-like"/>
    <property type="match status" value="1"/>
</dbReference>
<dbReference type="SUPFAM" id="SSF102645">
    <property type="entry name" value="CoaB-like"/>
    <property type="match status" value="1"/>
</dbReference>
<dbReference type="EMBL" id="QWED01000403">
    <property type="protein sequence ID" value="RIJ07178.1"/>
    <property type="molecule type" value="Genomic_DNA"/>
</dbReference>
<gene>
    <name evidence="2" type="ORF">DZF97_11830</name>
</gene>
<accession>A0A399PLJ4</accession>
<dbReference type="GO" id="GO:0003824">
    <property type="term" value="F:catalytic activity"/>
    <property type="evidence" value="ECO:0007669"/>
    <property type="project" value="UniProtKB-ARBA"/>
</dbReference>
<sequence length="221" mass="23016">VVVSAGGTREPLDPVRFLGNRSSGRQGVALAVAARDRGADVILVAAHLEVPAPAGVRVVPVSTALELSDAMVREADGADVVIMAAAVADYRPVAVSAGKIKKEEAGDALSVELVRNPDVLQRLAADAAVPRADGTRRVVVGFAAETEEDPAELLRIGRAKLQRKGCDLLVVNRVGWSHGFTAERNTITVLARSGDTLVEASGSKEQVAHQILDVVGAPTPQ</sequence>
<protein>
    <submittedName>
        <fullName evidence="2">Phosphopantothenoylcysteine decarboxylase</fullName>
    </submittedName>
</protein>
<dbReference type="InterPro" id="IPR007085">
    <property type="entry name" value="DNA/pantothenate-metab_flavo_C"/>
</dbReference>
<evidence type="ECO:0000259" key="1">
    <source>
        <dbReference type="Pfam" id="PF04127"/>
    </source>
</evidence>